<dbReference type="PANTHER" id="PTHR40588">
    <property type="entry name" value="MRNA INTERFERASE TOXIN YAFQ"/>
    <property type="match status" value="1"/>
</dbReference>
<dbReference type="GO" id="GO:0006402">
    <property type="term" value="P:mRNA catabolic process"/>
    <property type="evidence" value="ECO:0007669"/>
    <property type="project" value="TreeGrafter"/>
</dbReference>
<dbReference type="InterPro" id="IPR007712">
    <property type="entry name" value="RelE/ParE_toxin"/>
</dbReference>
<dbReference type="GO" id="GO:0004521">
    <property type="term" value="F:RNA endonuclease activity"/>
    <property type="evidence" value="ECO:0007669"/>
    <property type="project" value="TreeGrafter"/>
</dbReference>
<dbReference type="NCBIfam" id="TIGR02385">
    <property type="entry name" value="RelE_StbE"/>
    <property type="match status" value="1"/>
</dbReference>
<keyword evidence="4" id="KW-1185">Reference proteome</keyword>
<evidence type="ECO:0000313" key="3">
    <source>
        <dbReference type="EMBL" id="PAU69076.1"/>
    </source>
</evidence>
<keyword evidence="1" id="KW-1277">Toxin-antitoxin system</keyword>
<protein>
    <submittedName>
        <fullName evidence="3">Translation repressor RelE</fullName>
    </submittedName>
</protein>
<name>A0A2A2EJK2_9BIFI</name>
<dbReference type="Proteomes" id="UP000218399">
    <property type="component" value="Unassembled WGS sequence"/>
</dbReference>
<comment type="caution">
    <text evidence="3">The sequence shown here is derived from an EMBL/GenBank/DDBJ whole genome shotgun (WGS) entry which is preliminary data.</text>
</comment>
<proteinExistence type="predicted"/>
<dbReference type="AlphaFoldDB" id="A0A2A2EJK2"/>
<dbReference type="PANTHER" id="PTHR40588:SF1">
    <property type="entry name" value="MRNA INTERFERASE TOXIN YAFQ"/>
    <property type="match status" value="1"/>
</dbReference>
<dbReference type="InterPro" id="IPR035093">
    <property type="entry name" value="RelE/ParE_toxin_dom_sf"/>
</dbReference>
<reference evidence="3 4" key="1">
    <citation type="journal article" date="2017" name="ISME J.">
        <title>Unveiling bifidobacterial biogeography across the mammalian branch of the tree of life.</title>
        <authorList>
            <person name="Milani C."/>
            <person name="Mangifesta M."/>
            <person name="Mancabelli L."/>
            <person name="Lugli G.A."/>
            <person name="James K."/>
            <person name="Duranti S."/>
            <person name="Turroni F."/>
            <person name="Ferrario C."/>
            <person name="Ossiprandi M.C."/>
            <person name="van Sinderen D."/>
            <person name="Ventura M."/>
        </authorList>
    </citation>
    <scope>NUCLEOTIDE SEQUENCE [LARGE SCALE GENOMIC DNA]</scope>
    <source>
        <strain evidence="4">Ham19E</strain>
    </source>
</reference>
<dbReference type="Pfam" id="PF15738">
    <property type="entry name" value="YafQ_toxin"/>
    <property type="match status" value="1"/>
</dbReference>
<dbReference type="EMBL" id="MVOH01000001">
    <property type="protein sequence ID" value="PAU69076.1"/>
    <property type="molecule type" value="Genomic_DNA"/>
</dbReference>
<dbReference type="GO" id="GO:0006415">
    <property type="term" value="P:translational termination"/>
    <property type="evidence" value="ECO:0007669"/>
    <property type="project" value="TreeGrafter"/>
</dbReference>
<gene>
    <name evidence="3" type="ORF">B1526_0057</name>
</gene>
<dbReference type="PIRSF" id="PIRSF006156">
    <property type="entry name" value="YafQ"/>
    <property type="match status" value="1"/>
</dbReference>
<dbReference type="RefSeq" id="WP_095614142.1">
    <property type="nucleotide sequence ID" value="NZ_MVOH01000001.1"/>
</dbReference>
<evidence type="ECO:0000313" key="4">
    <source>
        <dbReference type="Proteomes" id="UP000218399"/>
    </source>
</evidence>
<dbReference type="SUPFAM" id="SSF143011">
    <property type="entry name" value="RelE-like"/>
    <property type="match status" value="1"/>
</dbReference>
<evidence type="ECO:0000256" key="2">
    <source>
        <dbReference type="PIRSR" id="PIRSR006156-1"/>
    </source>
</evidence>
<dbReference type="Gene3D" id="3.30.2310.20">
    <property type="entry name" value="RelE-like"/>
    <property type="match status" value="1"/>
</dbReference>
<evidence type="ECO:0000256" key="1">
    <source>
        <dbReference type="ARBA" id="ARBA00022649"/>
    </source>
</evidence>
<dbReference type="InterPro" id="IPR004386">
    <property type="entry name" value="Toxin_YafQ-like"/>
</dbReference>
<sequence>MLKIDYTKAFERDIKRLKRRHTDLAELREVIRLVSEDTMESKETLRRRHRAHRLQGKNWAGVVECHVGNAGDWLTIWLTEDGTAIFLRTGTHAEIFGA</sequence>
<dbReference type="OrthoDB" id="7030467at2"/>
<organism evidence="3 4">
    <name type="scientific">Bifidobacterium criceti</name>
    <dbReference type="NCBI Taxonomy" id="1960969"/>
    <lineage>
        <taxon>Bacteria</taxon>
        <taxon>Bacillati</taxon>
        <taxon>Actinomycetota</taxon>
        <taxon>Actinomycetes</taxon>
        <taxon>Bifidobacteriales</taxon>
        <taxon>Bifidobacteriaceae</taxon>
        <taxon>Bifidobacterium</taxon>
    </lineage>
</organism>
<feature type="active site" description="Proton donor" evidence="2">
    <location>
        <position position="92"/>
    </location>
</feature>
<accession>A0A2A2EJK2</accession>